<evidence type="ECO:0000313" key="4">
    <source>
        <dbReference type="Proteomes" id="UP000558488"/>
    </source>
</evidence>
<dbReference type="InterPro" id="IPR039902">
    <property type="entry name" value="CCDC148/CCDC112"/>
</dbReference>
<dbReference type="AlphaFoldDB" id="A0A7J7XTW3"/>
<keyword evidence="1 2" id="KW-0175">Coiled coil</keyword>
<evidence type="ECO:0000256" key="2">
    <source>
        <dbReference type="SAM" id="Coils"/>
    </source>
</evidence>
<protein>
    <submittedName>
        <fullName evidence="3">Coiled-coil domain containing 148</fullName>
    </submittedName>
</protein>
<dbReference type="PANTHER" id="PTHR21549">
    <property type="entry name" value="MUTATED IN BLADDER CANCER 1"/>
    <property type="match status" value="1"/>
</dbReference>
<evidence type="ECO:0000256" key="1">
    <source>
        <dbReference type="ARBA" id="ARBA00023054"/>
    </source>
</evidence>
<dbReference type="PANTHER" id="PTHR21549:SF1">
    <property type="entry name" value="COILED-COIL DOMAIN-CONTAINING PROTEIN 148"/>
    <property type="match status" value="1"/>
</dbReference>
<keyword evidence="4" id="KW-1185">Reference proteome</keyword>
<accession>A0A7J7XTW3</accession>
<feature type="coiled-coil region" evidence="2">
    <location>
        <begin position="229"/>
        <end position="263"/>
    </location>
</feature>
<proteinExistence type="predicted"/>
<feature type="coiled-coil region" evidence="2">
    <location>
        <begin position="15"/>
        <end position="42"/>
    </location>
</feature>
<comment type="caution">
    <text evidence="3">The sequence shown here is derived from an EMBL/GenBank/DDBJ whole genome shotgun (WGS) entry which is preliminary data.</text>
</comment>
<evidence type="ECO:0000313" key="3">
    <source>
        <dbReference type="EMBL" id="KAF6352998.1"/>
    </source>
</evidence>
<dbReference type="Proteomes" id="UP000558488">
    <property type="component" value="Unassembled WGS sequence"/>
</dbReference>
<gene>
    <name evidence="3" type="ORF">mPipKuh1_002175</name>
</gene>
<sequence>MNVCLTLRILVDFVKKQLKAVFERLSMEQQNLENNLSDWSIKIVDHYSEERRNLLSELPMELEALECPYPDLKSSIFNEFCYFTKKYQKKLEDFDLLLEDINRNFLLSEEEHWIYQAVLDQYHGDLCGRRTLYLDMLQRYFPHKSRHDLVEHEKCCDQYHFAREQRKVLLSNWSKNRRDFIQKAVLTLAEACAAHEMESSLAKDRKKQQDLCADLKAKVLQWRAHQEEVAQLEMEISARRREKEEEKEKLWKKKKLLQREEKKEKIRKYWAKKEQNWQEMEMRDLRRLEELKKIMAEQSVKDRESLLFSQ</sequence>
<reference evidence="3 4" key="1">
    <citation type="journal article" date="2020" name="Nature">
        <title>Six reference-quality genomes reveal evolution of bat adaptations.</title>
        <authorList>
            <person name="Jebb D."/>
            <person name="Huang Z."/>
            <person name="Pippel M."/>
            <person name="Hughes G.M."/>
            <person name="Lavrichenko K."/>
            <person name="Devanna P."/>
            <person name="Winkler S."/>
            <person name="Jermiin L.S."/>
            <person name="Skirmuntt E.C."/>
            <person name="Katzourakis A."/>
            <person name="Burkitt-Gray L."/>
            <person name="Ray D.A."/>
            <person name="Sullivan K.A.M."/>
            <person name="Roscito J.G."/>
            <person name="Kirilenko B.M."/>
            <person name="Davalos L.M."/>
            <person name="Corthals A.P."/>
            <person name="Power M.L."/>
            <person name="Jones G."/>
            <person name="Ransome R.D."/>
            <person name="Dechmann D.K.N."/>
            <person name="Locatelli A.G."/>
            <person name="Puechmaille S.J."/>
            <person name="Fedrigo O."/>
            <person name="Jarvis E.D."/>
            <person name="Hiller M."/>
            <person name="Vernes S.C."/>
            <person name="Myers E.W."/>
            <person name="Teeling E.C."/>
        </authorList>
    </citation>
    <scope>NUCLEOTIDE SEQUENCE [LARGE SCALE GENOMIC DNA]</scope>
    <source>
        <strain evidence="3">MPipKuh1</strain>
        <tissue evidence="3">Flight muscle</tissue>
    </source>
</reference>
<name>A0A7J7XTW3_PIPKU</name>
<dbReference type="EMBL" id="JACAGB010000007">
    <property type="protein sequence ID" value="KAF6352998.1"/>
    <property type="molecule type" value="Genomic_DNA"/>
</dbReference>
<organism evidence="3 4">
    <name type="scientific">Pipistrellus kuhlii</name>
    <name type="common">Kuhl's pipistrelle</name>
    <dbReference type="NCBI Taxonomy" id="59472"/>
    <lineage>
        <taxon>Eukaryota</taxon>
        <taxon>Metazoa</taxon>
        <taxon>Chordata</taxon>
        <taxon>Craniata</taxon>
        <taxon>Vertebrata</taxon>
        <taxon>Euteleostomi</taxon>
        <taxon>Mammalia</taxon>
        <taxon>Eutheria</taxon>
        <taxon>Laurasiatheria</taxon>
        <taxon>Chiroptera</taxon>
        <taxon>Yangochiroptera</taxon>
        <taxon>Vespertilionidae</taxon>
        <taxon>Pipistrellus</taxon>
    </lineage>
</organism>